<dbReference type="SUPFAM" id="SSF56925">
    <property type="entry name" value="OMPA-like"/>
    <property type="match status" value="1"/>
</dbReference>
<dbReference type="Pfam" id="PF13568">
    <property type="entry name" value="OMP_b-brl_2"/>
    <property type="match status" value="1"/>
</dbReference>
<proteinExistence type="predicted"/>
<sequence>MENYHVDNPIFGDYSPGDKGESSGGIGSGVEYNLLSPEDYTNIEHRPPVSFSLMVDFPIDKNISLEAGLSYTYLFSRFSRNDHFIYRATLQQHYVVVPLNLKYTMWQNDAWRVYLFGGGSIEKGLRSVYKQRIERNGGVVYHTNVHGDIDGFQFSAQGGAGFSYRLRDNLALFGEPRIVYYFQNNQPMSSRTENPLIFGLNMGIRIQFK</sequence>
<dbReference type="InterPro" id="IPR025665">
    <property type="entry name" value="Beta-barrel_OMP_2"/>
</dbReference>
<evidence type="ECO:0000313" key="3">
    <source>
        <dbReference type="EMBL" id="MPN05773.1"/>
    </source>
</evidence>
<evidence type="ECO:0000259" key="2">
    <source>
        <dbReference type="Pfam" id="PF13568"/>
    </source>
</evidence>
<dbReference type="InterPro" id="IPR011250">
    <property type="entry name" value="OMP/PagP_B-barrel"/>
</dbReference>
<dbReference type="Gene3D" id="2.40.160.20">
    <property type="match status" value="1"/>
</dbReference>
<protein>
    <recommendedName>
        <fullName evidence="2">Outer membrane protein beta-barrel domain-containing protein</fullName>
    </recommendedName>
</protein>
<name>A0A645EZE0_9ZZZZ</name>
<gene>
    <name evidence="3" type="ORF">SDC9_153026</name>
</gene>
<feature type="region of interest" description="Disordered" evidence="1">
    <location>
        <begin position="1"/>
        <end position="23"/>
    </location>
</feature>
<dbReference type="AlphaFoldDB" id="A0A645EZE0"/>
<accession>A0A645EZE0</accession>
<evidence type="ECO:0000256" key="1">
    <source>
        <dbReference type="SAM" id="MobiDB-lite"/>
    </source>
</evidence>
<comment type="caution">
    <text evidence="3">The sequence shown here is derived from an EMBL/GenBank/DDBJ whole genome shotgun (WGS) entry which is preliminary data.</text>
</comment>
<feature type="domain" description="Outer membrane protein beta-barrel" evidence="2">
    <location>
        <begin position="25"/>
        <end position="172"/>
    </location>
</feature>
<reference evidence="3" key="1">
    <citation type="submission" date="2019-08" db="EMBL/GenBank/DDBJ databases">
        <authorList>
            <person name="Kucharzyk K."/>
            <person name="Murdoch R.W."/>
            <person name="Higgins S."/>
            <person name="Loffler F."/>
        </authorList>
    </citation>
    <scope>NUCLEOTIDE SEQUENCE</scope>
</reference>
<dbReference type="EMBL" id="VSSQ01051683">
    <property type="protein sequence ID" value="MPN05773.1"/>
    <property type="molecule type" value="Genomic_DNA"/>
</dbReference>
<organism evidence="3">
    <name type="scientific">bioreactor metagenome</name>
    <dbReference type="NCBI Taxonomy" id="1076179"/>
    <lineage>
        <taxon>unclassified sequences</taxon>
        <taxon>metagenomes</taxon>
        <taxon>ecological metagenomes</taxon>
    </lineage>
</organism>